<organism evidence="2 3">
    <name type="scientific">Thelephora terrestris</name>
    <dbReference type="NCBI Taxonomy" id="56493"/>
    <lineage>
        <taxon>Eukaryota</taxon>
        <taxon>Fungi</taxon>
        <taxon>Dikarya</taxon>
        <taxon>Basidiomycota</taxon>
        <taxon>Agaricomycotina</taxon>
        <taxon>Agaricomycetes</taxon>
        <taxon>Thelephorales</taxon>
        <taxon>Thelephoraceae</taxon>
        <taxon>Thelephora</taxon>
    </lineage>
</organism>
<proteinExistence type="predicted"/>
<dbReference type="AlphaFoldDB" id="A0A9P6HGD3"/>
<reference evidence="2" key="1">
    <citation type="journal article" date="2020" name="Nat. Commun.">
        <title>Large-scale genome sequencing of mycorrhizal fungi provides insights into the early evolution of symbiotic traits.</title>
        <authorList>
            <person name="Miyauchi S."/>
            <person name="Kiss E."/>
            <person name="Kuo A."/>
            <person name="Drula E."/>
            <person name="Kohler A."/>
            <person name="Sanchez-Garcia M."/>
            <person name="Morin E."/>
            <person name="Andreopoulos B."/>
            <person name="Barry K.W."/>
            <person name="Bonito G."/>
            <person name="Buee M."/>
            <person name="Carver A."/>
            <person name="Chen C."/>
            <person name="Cichocki N."/>
            <person name="Clum A."/>
            <person name="Culley D."/>
            <person name="Crous P.W."/>
            <person name="Fauchery L."/>
            <person name="Girlanda M."/>
            <person name="Hayes R.D."/>
            <person name="Keri Z."/>
            <person name="LaButti K."/>
            <person name="Lipzen A."/>
            <person name="Lombard V."/>
            <person name="Magnuson J."/>
            <person name="Maillard F."/>
            <person name="Murat C."/>
            <person name="Nolan M."/>
            <person name="Ohm R.A."/>
            <person name="Pangilinan J."/>
            <person name="Pereira M.F."/>
            <person name="Perotto S."/>
            <person name="Peter M."/>
            <person name="Pfister S."/>
            <person name="Riley R."/>
            <person name="Sitrit Y."/>
            <person name="Stielow J.B."/>
            <person name="Szollosi G."/>
            <person name="Zifcakova L."/>
            <person name="Stursova M."/>
            <person name="Spatafora J.W."/>
            <person name="Tedersoo L."/>
            <person name="Vaario L.M."/>
            <person name="Yamada A."/>
            <person name="Yan M."/>
            <person name="Wang P."/>
            <person name="Xu J."/>
            <person name="Bruns T."/>
            <person name="Baldrian P."/>
            <person name="Vilgalys R."/>
            <person name="Dunand C."/>
            <person name="Henrissat B."/>
            <person name="Grigoriev I.V."/>
            <person name="Hibbett D."/>
            <person name="Nagy L.G."/>
            <person name="Martin F.M."/>
        </authorList>
    </citation>
    <scope>NUCLEOTIDE SEQUENCE</scope>
    <source>
        <strain evidence="2">UH-Tt-Lm1</strain>
    </source>
</reference>
<dbReference type="GO" id="GO:0016020">
    <property type="term" value="C:membrane"/>
    <property type="evidence" value="ECO:0007669"/>
    <property type="project" value="InterPro"/>
</dbReference>
<sequence length="114" mass="12363">MVCNRRTAKRLVGPPGQPVVGYSRQGDLDAPLDSIRWAIVVSAFCFFGLFGFADEAKKNYRLLASTLAKSLGYTAFTERAATSGPGVDVSLHFSPRTFVTQQTESRGASRFVLG</sequence>
<dbReference type="InterPro" id="IPR001499">
    <property type="entry name" value="GPCR_STE3"/>
</dbReference>
<dbReference type="GO" id="GO:0004932">
    <property type="term" value="F:mating-type factor pheromone receptor activity"/>
    <property type="evidence" value="ECO:0007669"/>
    <property type="project" value="InterPro"/>
</dbReference>
<comment type="caution">
    <text evidence="2">The sequence shown here is derived from an EMBL/GenBank/DDBJ whole genome shotgun (WGS) entry which is preliminary data.</text>
</comment>
<keyword evidence="3" id="KW-1185">Reference proteome</keyword>
<evidence type="ECO:0000313" key="3">
    <source>
        <dbReference type="Proteomes" id="UP000736335"/>
    </source>
</evidence>
<dbReference type="OrthoDB" id="10661052at2759"/>
<name>A0A9P6HGD3_9AGAM</name>
<keyword evidence="1" id="KW-0812">Transmembrane</keyword>
<evidence type="ECO:0000313" key="2">
    <source>
        <dbReference type="EMBL" id="KAF9786731.1"/>
    </source>
</evidence>
<keyword evidence="1" id="KW-0472">Membrane</keyword>
<dbReference type="EMBL" id="WIUZ02000005">
    <property type="protein sequence ID" value="KAF9786731.1"/>
    <property type="molecule type" value="Genomic_DNA"/>
</dbReference>
<evidence type="ECO:0000256" key="1">
    <source>
        <dbReference type="SAM" id="Phobius"/>
    </source>
</evidence>
<feature type="transmembrane region" description="Helical" evidence="1">
    <location>
        <begin position="35"/>
        <end position="53"/>
    </location>
</feature>
<gene>
    <name evidence="2" type="ORF">BJ322DRAFT_1051608</name>
</gene>
<accession>A0A9P6HGD3</accession>
<dbReference type="Proteomes" id="UP000736335">
    <property type="component" value="Unassembled WGS sequence"/>
</dbReference>
<dbReference type="PRINTS" id="PR00899">
    <property type="entry name" value="GPCRSTE3"/>
</dbReference>
<reference evidence="2" key="2">
    <citation type="submission" date="2020-11" db="EMBL/GenBank/DDBJ databases">
        <authorList>
            <consortium name="DOE Joint Genome Institute"/>
            <person name="Kuo A."/>
            <person name="Miyauchi S."/>
            <person name="Kiss E."/>
            <person name="Drula E."/>
            <person name="Kohler A."/>
            <person name="Sanchez-Garcia M."/>
            <person name="Andreopoulos B."/>
            <person name="Barry K.W."/>
            <person name="Bonito G."/>
            <person name="Buee M."/>
            <person name="Carver A."/>
            <person name="Chen C."/>
            <person name="Cichocki N."/>
            <person name="Clum A."/>
            <person name="Culley D."/>
            <person name="Crous P.W."/>
            <person name="Fauchery L."/>
            <person name="Girlanda M."/>
            <person name="Hayes R."/>
            <person name="Keri Z."/>
            <person name="Labutti K."/>
            <person name="Lipzen A."/>
            <person name="Lombard V."/>
            <person name="Magnuson J."/>
            <person name="Maillard F."/>
            <person name="Morin E."/>
            <person name="Murat C."/>
            <person name="Nolan M."/>
            <person name="Ohm R."/>
            <person name="Pangilinan J."/>
            <person name="Pereira M."/>
            <person name="Perotto S."/>
            <person name="Peter M."/>
            <person name="Riley R."/>
            <person name="Sitrit Y."/>
            <person name="Stielow B."/>
            <person name="Szollosi G."/>
            <person name="Zifcakova L."/>
            <person name="Stursova M."/>
            <person name="Spatafora J.W."/>
            <person name="Tedersoo L."/>
            <person name="Vaario L.-M."/>
            <person name="Yamada A."/>
            <person name="Yan M."/>
            <person name="Wang P."/>
            <person name="Xu J."/>
            <person name="Bruns T."/>
            <person name="Baldrian P."/>
            <person name="Vilgalys R."/>
            <person name="Henrissat B."/>
            <person name="Grigoriev I.V."/>
            <person name="Hibbett D."/>
            <person name="Nagy L.G."/>
            <person name="Martin F.M."/>
        </authorList>
    </citation>
    <scope>NUCLEOTIDE SEQUENCE</scope>
    <source>
        <strain evidence="2">UH-Tt-Lm1</strain>
    </source>
</reference>
<keyword evidence="1" id="KW-1133">Transmembrane helix</keyword>
<protein>
    <submittedName>
        <fullName evidence="2">Uncharacterized protein</fullName>
    </submittedName>
</protein>